<dbReference type="GO" id="GO:0006352">
    <property type="term" value="P:DNA-templated transcription initiation"/>
    <property type="evidence" value="ECO:0007669"/>
    <property type="project" value="InterPro"/>
</dbReference>
<organism evidence="9 10">
    <name type="scientific">Nocardia farcinica</name>
    <dbReference type="NCBI Taxonomy" id="37329"/>
    <lineage>
        <taxon>Bacteria</taxon>
        <taxon>Bacillati</taxon>
        <taxon>Actinomycetota</taxon>
        <taxon>Actinomycetes</taxon>
        <taxon>Mycobacteriales</taxon>
        <taxon>Nocardiaceae</taxon>
        <taxon>Nocardia</taxon>
    </lineage>
</organism>
<reference evidence="10" key="1">
    <citation type="submission" date="2015-03" db="EMBL/GenBank/DDBJ databases">
        <authorList>
            <consortium name="Pathogen Informatics"/>
        </authorList>
    </citation>
    <scope>NUCLEOTIDE SEQUENCE [LARGE SCALE GENOMIC DNA]</scope>
    <source>
        <strain evidence="10">NCTC11134</strain>
        <plasmid evidence="10">2</plasmid>
    </source>
</reference>
<dbReference type="InterPro" id="IPR014284">
    <property type="entry name" value="RNA_pol_sigma-70_dom"/>
</dbReference>
<proteinExistence type="inferred from homology"/>
<keyword evidence="3" id="KW-0731">Sigma factor</keyword>
<evidence type="ECO:0000256" key="1">
    <source>
        <dbReference type="ARBA" id="ARBA00010641"/>
    </source>
</evidence>
<dbReference type="Gene3D" id="1.10.1740.10">
    <property type="match status" value="1"/>
</dbReference>
<dbReference type="Gene3D" id="1.10.10.10">
    <property type="entry name" value="Winged helix-like DNA-binding domain superfamily/Winged helix DNA-binding domain"/>
    <property type="match status" value="1"/>
</dbReference>
<evidence type="ECO:0000256" key="2">
    <source>
        <dbReference type="ARBA" id="ARBA00023015"/>
    </source>
</evidence>
<dbReference type="GO" id="GO:0016987">
    <property type="term" value="F:sigma factor activity"/>
    <property type="evidence" value="ECO:0007669"/>
    <property type="project" value="UniProtKB-KW"/>
</dbReference>
<dbReference type="InterPro" id="IPR046531">
    <property type="entry name" value="DUF6596"/>
</dbReference>
<feature type="domain" description="RNA polymerase sigma factor 70 region 4 type 2" evidence="7">
    <location>
        <begin position="106"/>
        <end position="158"/>
    </location>
</feature>
<gene>
    <name evidence="9" type="primary">sigK_5</name>
    <name evidence="9" type="ORF">ERS450000_05602</name>
</gene>
<evidence type="ECO:0000259" key="6">
    <source>
        <dbReference type="Pfam" id="PF04542"/>
    </source>
</evidence>
<dbReference type="EMBL" id="LN868939">
    <property type="protein sequence ID" value="CRY83640.1"/>
    <property type="molecule type" value="Genomic_DNA"/>
</dbReference>
<evidence type="ECO:0000256" key="3">
    <source>
        <dbReference type="ARBA" id="ARBA00023082"/>
    </source>
</evidence>
<comment type="similarity">
    <text evidence="1">Belongs to the sigma-70 factor family. ECF subfamily.</text>
</comment>
<evidence type="ECO:0000313" key="10">
    <source>
        <dbReference type="Proteomes" id="UP000057820"/>
    </source>
</evidence>
<dbReference type="PANTHER" id="PTHR47756:SF2">
    <property type="entry name" value="BLL6612 PROTEIN"/>
    <property type="match status" value="1"/>
</dbReference>
<name>A0A0H5P772_NOCFR</name>
<dbReference type="RefSeq" id="WP_060594768.1">
    <property type="nucleotide sequence ID" value="NZ_CP031418.1"/>
</dbReference>
<evidence type="ECO:0000259" key="7">
    <source>
        <dbReference type="Pfam" id="PF08281"/>
    </source>
</evidence>
<evidence type="ECO:0000256" key="4">
    <source>
        <dbReference type="ARBA" id="ARBA00023125"/>
    </source>
</evidence>
<dbReference type="Pfam" id="PF04542">
    <property type="entry name" value="Sigma70_r2"/>
    <property type="match status" value="1"/>
</dbReference>
<dbReference type="GO" id="GO:0003677">
    <property type="term" value="F:DNA binding"/>
    <property type="evidence" value="ECO:0007669"/>
    <property type="project" value="UniProtKB-KW"/>
</dbReference>
<evidence type="ECO:0000313" key="9">
    <source>
        <dbReference type="EMBL" id="CRY83640.1"/>
    </source>
</evidence>
<evidence type="ECO:0000259" key="8">
    <source>
        <dbReference type="Pfam" id="PF20239"/>
    </source>
</evidence>
<accession>A0A0H5P772</accession>
<dbReference type="AlphaFoldDB" id="A0A0H5P772"/>
<feature type="domain" description="DUF6596" evidence="8">
    <location>
        <begin position="176"/>
        <end position="275"/>
    </location>
</feature>
<dbReference type="InterPro" id="IPR007627">
    <property type="entry name" value="RNA_pol_sigma70_r2"/>
</dbReference>
<keyword evidence="2" id="KW-0805">Transcription regulation</keyword>
<dbReference type="InterPro" id="IPR013325">
    <property type="entry name" value="RNA_pol_sigma_r2"/>
</dbReference>
<geneLocation type="plasmid" evidence="9">
    <name>2</name>
</geneLocation>
<dbReference type="InterPro" id="IPR036388">
    <property type="entry name" value="WH-like_DNA-bd_sf"/>
</dbReference>
<dbReference type="SUPFAM" id="SSF88946">
    <property type="entry name" value="Sigma2 domain of RNA polymerase sigma factors"/>
    <property type="match status" value="1"/>
</dbReference>
<dbReference type="SUPFAM" id="SSF88659">
    <property type="entry name" value="Sigma3 and sigma4 domains of RNA polymerase sigma factors"/>
    <property type="match status" value="1"/>
</dbReference>
<sequence>MAGPAVDAVYRAEFGRALATVARLVGDIAAAEDAVQEAFAEALRTWPARGTPANPGAWITTVARNRALDRLRREATRADREVEAARVRPPDEPQEVTPVPDDQLRMIFTCCHPALSSESQVALTLRLVCGLRTSEIARAFLQPEHTVAQRLSRAKAKIRRAAIPLRVPPPHLLPERLPGVLACVYLVFTEGYSATGGPAAVRAELCDEAIRLGRLLCALLPAEPEAHALLALMLLHDSRRGQRRGPDGAAVPLEEQDRGGWNRAAIAEGRALLADLADARGPYLAQARIAAAHASAPDWSTTDWARVVAGYDELLRYSASPVVRLNRAVALGFLAGFDAGLAAIDEIAGHPRLAATHMVAASRADLLRRAGRPREAAEQYRIALDRAGNDETRAFLARRLREVQTALSGG</sequence>
<dbReference type="NCBIfam" id="TIGR02937">
    <property type="entry name" value="sigma70-ECF"/>
    <property type="match status" value="1"/>
</dbReference>
<dbReference type="Pfam" id="PF08281">
    <property type="entry name" value="Sigma70_r4_2"/>
    <property type="match status" value="1"/>
</dbReference>
<evidence type="ECO:0000256" key="5">
    <source>
        <dbReference type="ARBA" id="ARBA00023163"/>
    </source>
</evidence>
<dbReference type="Proteomes" id="UP000057820">
    <property type="component" value="Plasmid 2"/>
</dbReference>
<dbReference type="InterPro" id="IPR013324">
    <property type="entry name" value="RNA_pol_sigma_r3/r4-like"/>
</dbReference>
<dbReference type="KEGG" id="nfr:ERS450000_05602"/>
<keyword evidence="4" id="KW-0238">DNA-binding</keyword>
<feature type="domain" description="RNA polymerase sigma-70 region 2" evidence="6">
    <location>
        <begin position="15"/>
        <end position="75"/>
    </location>
</feature>
<protein>
    <submittedName>
        <fullName evidence="9">Sigma-K factor</fullName>
    </submittedName>
</protein>
<keyword evidence="9" id="KW-0614">Plasmid</keyword>
<keyword evidence="5" id="KW-0804">Transcription</keyword>
<dbReference type="PANTHER" id="PTHR47756">
    <property type="entry name" value="BLL6612 PROTEIN-RELATED"/>
    <property type="match status" value="1"/>
</dbReference>
<dbReference type="Pfam" id="PF20239">
    <property type="entry name" value="DUF6596"/>
    <property type="match status" value="1"/>
</dbReference>
<dbReference type="InterPro" id="IPR013249">
    <property type="entry name" value="RNA_pol_sigma70_r4_t2"/>
</dbReference>